<comment type="function">
    <text evidence="11 12">Key component of the proton channel; it plays a direct role in the translocation of protons across the membrane.</text>
</comment>
<feature type="transmembrane region" description="Helical" evidence="11">
    <location>
        <begin position="191"/>
        <end position="217"/>
    </location>
</feature>
<feature type="transmembrane region" description="Helical" evidence="11">
    <location>
        <begin position="167"/>
        <end position="185"/>
    </location>
</feature>
<evidence type="ECO:0000256" key="6">
    <source>
        <dbReference type="ARBA" id="ARBA00022781"/>
    </source>
</evidence>
<comment type="subcellular location">
    <subcellularLocation>
        <location evidence="11 12">Cell membrane</location>
        <topology evidence="11 12">Multi-pass membrane protein</topology>
    </subcellularLocation>
    <subcellularLocation>
        <location evidence="1">Membrane</location>
        <topology evidence="1">Multi-pass membrane protein</topology>
    </subcellularLocation>
</comment>
<dbReference type="Pfam" id="PF00119">
    <property type="entry name" value="ATP-synt_A"/>
    <property type="match status" value="1"/>
</dbReference>
<accession>A0A346AX13</accession>
<evidence type="ECO:0000256" key="9">
    <source>
        <dbReference type="ARBA" id="ARBA00023136"/>
    </source>
</evidence>
<keyword evidence="7 11" id="KW-1133">Transmembrane helix</keyword>
<evidence type="ECO:0000256" key="4">
    <source>
        <dbReference type="ARBA" id="ARBA00022547"/>
    </source>
</evidence>
<keyword evidence="4 11" id="KW-0138">CF(0)</keyword>
<dbReference type="RefSeq" id="WP_087477080.1">
    <property type="nucleotide sequence ID" value="NZ_CALYAU010000003.1"/>
</dbReference>
<dbReference type="PANTHER" id="PTHR42823:SF3">
    <property type="entry name" value="ATP SYNTHASE SUBUNIT A, CHLOROPLASTIC"/>
    <property type="match status" value="1"/>
</dbReference>
<comment type="similarity">
    <text evidence="2 11 12">Belongs to the ATPase A chain family.</text>
</comment>
<evidence type="ECO:0000313" key="13">
    <source>
        <dbReference type="EMBL" id="AXL20406.1"/>
    </source>
</evidence>
<keyword evidence="3 11" id="KW-0813">Transport</keyword>
<evidence type="ECO:0000256" key="5">
    <source>
        <dbReference type="ARBA" id="ARBA00022692"/>
    </source>
</evidence>
<keyword evidence="8 11" id="KW-0406">Ion transport</keyword>
<dbReference type="PANTHER" id="PTHR42823">
    <property type="entry name" value="ATP SYNTHASE SUBUNIT A, CHLOROPLASTIC"/>
    <property type="match status" value="1"/>
</dbReference>
<dbReference type="PROSITE" id="PS00449">
    <property type="entry name" value="ATPASE_A"/>
    <property type="match status" value="1"/>
</dbReference>
<keyword evidence="14" id="KW-1185">Reference proteome</keyword>
<evidence type="ECO:0000256" key="3">
    <source>
        <dbReference type="ARBA" id="ARBA00022448"/>
    </source>
</evidence>
<feature type="transmembrane region" description="Helical" evidence="11">
    <location>
        <begin position="74"/>
        <end position="90"/>
    </location>
</feature>
<organism evidence="13 14">
    <name type="scientific">Megasphaera stantonii</name>
    <dbReference type="NCBI Taxonomy" id="2144175"/>
    <lineage>
        <taxon>Bacteria</taxon>
        <taxon>Bacillati</taxon>
        <taxon>Bacillota</taxon>
        <taxon>Negativicutes</taxon>
        <taxon>Veillonellales</taxon>
        <taxon>Veillonellaceae</taxon>
        <taxon>Megasphaera</taxon>
    </lineage>
</organism>
<evidence type="ECO:0000256" key="12">
    <source>
        <dbReference type="RuleBase" id="RU000483"/>
    </source>
</evidence>
<dbReference type="InterPro" id="IPR000568">
    <property type="entry name" value="ATP_synth_F0_asu"/>
</dbReference>
<evidence type="ECO:0000256" key="10">
    <source>
        <dbReference type="ARBA" id="ARBA00023310"/>
    </source>
</evidence>
<name>A0A346AX13_9FIRM</name>
<dbReference type="SUPFAM" id="SSF81336">
    <property type="entry name" value="F1F0 ATP synthase subunit A"/>
    <property type="match status" value="1"/>
</dbReference>
<dbReference type="AlphaFoldDB" id="A0A346AX13"/>
<proteinExistence type="inferred from homology"/>
<protein>
    <recommendedName>
        <fullName evidence="11 12">ATP synthase subunit a</fullName>
    </recommendedName>
    <alternativeName>
        <fullName evidence="11">ATP synthase F0 sector subunit a</fullName>
    </alternativeName>
    <alternativeName>
        <fullName evidence="11">F-ATPase subunit 6</fullName>
    </alternativeName>
</protein>
<dbReference type="InterPro" id="IPR035908">
    <property type="entry name" value="F0_ATP_A_sf"/>
</dbReference>
<evidence type="ECO:0000313" key="14">
    <source>
        <dbReference type="Proteomes" id="UP000254337"/>
    </source>
</evidence>
<keyword evidence="5 11" id="KW-0812">Transmembrane</keyword>
<dbReference type="GO" id="GO:0045259">
    <property type="term" value="C:proton-transporting ATP synthase complex"/>
    <property type="evidence" value="ECO:0007669"/>
    <property type="project" value="UniProtKB-KW"/>
</dbReference>
<dbReference type="HAMAP" id="MF_01393">
    <property type="entry name" value="ATP_synth_a_bact"/>
    <property type="match status" value="1"/>
</dbReference>
<dbReference type="KEGG" id="meg:DKB62_01805"/>
<keyword evidence="10 11" id="KW-0066">ATP synthesis</keyword>
<evidence type="ECO:0000256" key="2">
    <source>
        <dbReference type="ARBA" id="ARBA00006810"/>
    </source>
</evidence>
<feature type="transmembrane region" description="Helical" evidence="11">
    <location>
        <begin position="23"/>
        <end position="41"/>
    </location>
</feature>
<evidence type="ECO:0000256" key="11">
    <source>
        <dbReference type="HAMAP-Rule" id="MF_01393"/>
    </source>
</evidence>
<dbReference type="CDD" id="cd00310">
    <property type="entry name" value="ATP-synt_Fo_a_6"/>
    <property type="match status" value="1"/>
</dbReference>
<feature type="transmembrane region" description="Helical" evidence="11">
    <location>
        <begin position="110"/>
        <end position="129"/>
    </location>
</feature>
<dbReference type="GO" id="GO:0005886">
    <property type="term" value="C:plasma membrane"/>
    <property type="evidence" value="ECO:0007669"/>
    <property type="project" value="UniProtKB-SubCell"/>
</dbReference>
<keyword evidence="9 11" id="KW-0472">Membrane</keyword>
<evidence type="ECO:0000256" key="1">
    <source>
        <dbReference type="ARBA" id="ARBA00004141"/>
    </source>
</evidence>
<dbReference type="InterPro" id="IPR023011">
    <property type="entry name" value="ATP_synth_F0_asu_AS"/>
</dbReference>
<dbReference type="Gene3D" id="1.20.120.220">
    <property type="entry name" value="ATP synthase, F0 complex, subunit A"/>
    <property type="match status" value="1"/>
</dbReference>
<dbReference type="GO" id="GO:0046933">
    <property type="term" value="F:proton-transporting ATP synthase activity, rotational mechanism"/>
    <property type="evidence" value="ECO:0007669"/>
    <property type="project" value="UniProtKB-UniRule"/>
</dbReference>
<dbReference type="Proteomes" id="UP000254337">
    <property type="component" value="Chromosome"/>
</dbReference>
<dbReference type="GO" id="GO:0042777">
    <property type="term" value="P:proton motive force-driven plasma membrane ATP synthesis"/>
    <property type="evidence" value="ECO:0007669"/>
    <property type="project" value="TreeGrafter"/>
</dbReference>
<dbReference type="EMBL" id="CP029462">
    <property type="protein sequence ID" value="AXL20406.1"/>
    <property type="molecule type" value="Genomic_DNA"/>
</dbReference>
<dbReference type="NCBIfam" id="TIGR01131">
    <property type="entry name" value="ATP_synt_6_or_A"/>
    <property type="match status" value="1"/>
</dbReference>
<keyword evidence="6 11" id="KW-0375">Hydrogen ion transport</keyword>
<evidence type="ECO:0000256" key="7">
    <source>
        <dbReference type="ARBA" id="ARBA00022989"/>
    </source>
</evidence>
<dbReference type="OrthoDB" id="9789241at2"/>
<gene>
    <name evidence="11 13" type="primary">atpB</name>
    <name evidence="13" type="ORF">DKB62_01805</name>
</gene>
<dbReference type="PRINTS" id="PR00123">
    <property type="entry name" value="ATPASEA"/>
</dbReference>
<dbReference type="InterPro" id="IPR045082">
    <property type="entry name" value="ATP_syn_F0_a_bact/chloroplast"/>
</dbReference>
<keyword evidence="11" id="KW-1003">Cell membrane</keyword>
<sequence length="224" mass="24834">MELHTGHHWVVQILGMNVNMDTIIMTWIVGILVIIVSLAATRKRSLVPSGMQNAMEMVVTALLAQFKETLGPKYSQVVSILLTMFLFILFSNELGLLPTNHLLASPTNDLNTTVALALVSSAMVHVIALKNQGVKKHFKHFFQPFAPFVIINVLEEFTKPLTLAFRLFGNILAGEILLEVLYFLVPAGVPIVWLIFSLFIGLIQAFIFTILTTSYLAPSFQGGH</sequence>
<evidence type="ECO:0000256" key="8">
    <source>
        <dbReference type="ARBA" id="ARBA00023065"/>
    </source>
</evidence>
<reference evidence="13 14" key="1">
    <citation type="submission" date="2018-05" db="EMBL/GenBank/DDBJ databases">
        <title>Complete genome sequence of Megasphaera sp. AJH120T, isolated from the ceca of a chicken.</title>
        <authorList>
            <person name="Maki J."/>
            <person name="Looft T."/>
        </authorList>
    </citation>
    <scope>NUCLEOTIDE SEQUENCE [LARGE SCALE GENOMIC DNA]</scope>
    <source>
        <strain evidence="13 14">AJH120</strain>
    </source>
</reference>